<organism evidence="2 3">
    <name type="scientific">Terrabacter lapilli</name>
    <dbReference type="NCBI Taxonomy" id="436231"/>
    <lineage>
        <taxon>Bacteria</taxon>
        <taxon>Bacillati</taxon>
        <taxon>Actinomycetota</taxon>
        <taxon>Actinomycetes</taxon>
        <taxon>Micrococcales</taxon>
        <taxon>Intrasporangiaceae</taxon>
        <taxon>Terrabacter</taxon>
    </lineage>
</organism>
<gene>
    <name evidence="2" type="ORF">GCM10009817_07460</name>
</gene>
<evidence type="ECO:0008006" key="4">
    <source>
        <dbReference type="Google" id="ProtNLM"/>
    </source>
</evidence>
<proteinExistence type="predicted"/>
<comment type="caution">
    <text evidence="2">The sequence shown here is derived from an EMBL/GenBank/DDBJ whole genome shotgun (WGS) entry which is preliminary data.</text>
</comment>
<keyword evidence="3" id="KW-1185">Reference proteome</keyword>
<dbReference type="RefSeq" id="WP_344058533.1">
    <property type="nucleotide sequence ID" value="NZ_BAAAPU010000003.1"/>
</dbReference>
<sequence length="340" mass="34455">MDGDTRVLGSRAGGGGGRPTRRLLLLGGAAAGLAVLVDHGLRVDTPPPPPPVPTRRPAPDEAVLLAAIARLSRLARAAGEVPTGSRAALVQQVQSLADQQLRTLRGRLTNAGVPTAVIDSAVAATPTGTASAAPSPSETESPATGTPSPTTAAGSRPRTPEALGQLMLDSLRRDDWDALATATPATRQLLATAYAERLAAALLLGAEPPAPAPSRARPDLMARTEALAYAFEVVAAQSTGAQRRAAEATLAQLTHLQDAVAGTTPTEPAGWSLPYAVTTPPAARRLATDTLSAAVDAAAASLRADATAASLEDTAHWSARIQAQAVGWGLPLTAFPGATP</sequence>
<protein>
    <recommendedName>
        <fullName evidence="4">DUF4439 domain-containing protein</fullName>
    </recommendedName>
</protein>
<name>A0ABN2RJ78_9MICO</name>
<feature type="compositionally biased region" description="Low complexity" evidence="1">
    <location>
        <begin position="127"/>
        <end position="155"/>
    </location>
</feature>
<dbReference type="Proteomes" id="UP001500013">
    <property type="component" value="Unassembled WGS sequence"/>
</dbReference>
<evidence type="ECO:0000313" key="3">
    <source>
        <dbReference type="Proteomes" id="UP001500013"/>
    </source>
</evidence>
<evidence type="ECO:0000256" key="1">
    <source>
        <dbReference type="SAM" id="MobiDB-lite"/>
    </source>
</evidence>
<reference evidence="2 3" key="1">
    <citation type="journal article" date="2019" name="Int. J. Syst. Evol. Microbiol.">
        <title>The Global Catalogue of Microorganisms (GCM) 10K type strain sequencing project: providing services to taxonomists for standard genome sequencing and annotation.</title>
        <authorList>
            <consortium name="The Broad Institute Genomics Platform"/>
            <consortium name="The Broad Institute Genome Sequencing Center for Infectious Disease"/>
            <person name="Wu L."/>
            <person name="Ma J."/>
        </authorList>
    </citation>
    <scope>NUCLEOTIDE SEQUENCE [LARGE SCALE GENOMIC DNA]</scope>
    <source>
        <strain evidence="2 3">JCM 15628</strain>
    </source>
</reference>
<feature type="region of interest" description="Disordered" evidence="1">
    <location>
        <begin position="127"/>
        <end position="160"/>
    </location>
</feature>
<dbReference type="EMBL" id="BAAAPU010000003">
    <property type="protein sequence ID" value="GAA1970031.1"/>
    <property type="molecule type" value="Genomic_DNA"/>
</dbReference>
<evidence type="ECO:0000313" key="2">
    <source>
        <dbReference type="EMBL" id="GAA1970031.1"/>
    </source>
</evidence>
<accession>A0ABN2RJ78</accession>